<evidence type="ECO:0000256" key="3">
    <source>
        <dbReference type="ARBA" id="ARBA00022989"/>
    </source>
</evidence>
<keyword evidence="4" id="KW-0333">Golgi apparatus</keyword>
<dbReference type="EMBL" id="GBEZ01025888">
    <property type="protein sequence ID" value="JAC61251.1"/>
    <property type="molecule type" value="Transcribed_RNA"/>
</dbReference>
<dbReference type="GO" id="GO:0005829">
    <property type="term" value="C:cytosol"/>
    <property type="evidence" value="ECO:0007669"/>
    <property type="project" value="GOC"/>
</dbReference>
<feature type="transmembrane region" description="Helical" evidence="7">
    <location>
        <begin position="64"/>
        <end position="82"/>
    </location>
</feature>
<dbReference type="EMBL" id="GBEZ01003841">
    <property type="protein sequence ID" value="JAC81327.1"/>
    <property type="molecule type" value="Transcribed_RNA"/>
</dbReference>
<dbReference type="AlphaFoldDB" id="A0A061S822"/>
<sequence>MDDRRKIGIGLTGFGVLFTLLGMMLLFDKGLIAMGNVLFLAGVALTIGPSATMRFFMRRKNHKGSVFFLGGMAVVIYGWPIIGMLVETYGFIVLFSGFFPTVLMFLKRIPFAGKILDAPVIKSAINRVAPASAEGLPM</sequence>
<keyword evidence="3 7" id="KW-1133">Transmembrane helix</keyword>
<evidence type="ECO:0000256" key="6">
    <source>
        <dbReference type="ARBA" id="ARBA00025799"/>
    </source>
</evidence>
<gene>
    <name evidence="8" type="ORF">TSPGSL018_26746</name>
    <name evidence="9" type="ORF">TSPGSL018_8192</name>
</gene>
<dbReference type="GO" id="GO:0042147">
    <property type="term" value="P:retrograde transport, endosome to Golgi"/>
    <property type="evidence" value="ECO:0007669"/>
    <property type="project" value="InterPro"/>
</dbReference>
<feature type="transmembrane region" description="Helical" evidence="7">
    <location>
        <begin position="33"/>
        <end position="52"/>
    </location>
</feature>
<comment type="subcellular location">
    <subcellularLocation>
        <location evidence="1">Golgi apparatus membrane</location>
        <topology evidence="1">Multi-pass membrane protein</topology>
    </subcellularLocation>
</comment>
<accession>A0A061S822</accession>
<evidence type="ECO:0000256" key="1">
    <source>
        <dbReference type="ARBA" id="ARBA00004653"/>
    </source>
</evidence>
<evidence type="ECO:0000313" key="9">
    <source>
        <dbReference type="EMBL" id="JAC81327.1"/>
    </source>
</evidence>
<dbReference type="GO" id="GO:0006888">
    <property type="term" value="P:endoplasmic reticulum to Golgi vesicle-mediated transport"/>
    <property type="evidence" value="ECO:0007669"/>
    <property type="project" value="InterPro"/>
</dbReference>
<reference evidence="9" key="1">
    <citation type="submission" date="2014-05" db="EMBL/GenBank/DDBJ databases">
        <title>The transcriptome of the halophilic microalga Tetraselmis sp. GSL018 isolated from the Great Salt Lake, Utah.</title>
        <authorList>
            <person name="Jinkerson R.E."/>
            <person name="D'Adamo S."/>
            <person name="Posewitz M.C."/>
        </authorList>
    </citation>
    <scope>NUCLEOTIDE SEQUENCE</scope>
    <source>
        <strain evidence="9">GSL018</strain>
    </source>
</reference>
<evidence type="ECO:0000313" key="8">
    <source>
        <dbReference type="EMBL" id="JAC61251.1"/>
    </source>
</evidence>
<evidence type="ECO:0000256" key="7">
    <source>
        <dbReference type="SAM" id="Phobius"/>
    </source>
</evidence>
<proteinExistence type="inferred from homology"/>
<keyword evidence="2 7" id="KW-0812">Transmembrane</keyword>
<dbReference type="InterPro" id="IPR007305">
    <property type="entry name" value="Vesicle_transpt_Got1/SFT2"/>
</dbReference>
<evidence type="ECO:0000256" key="5">
    <source>
        <dbReference type="ARBA" id="ARBA00023136"/>
    </source>
</evidence>
<dbReference type="Pfam" id="PF04178">
    <property type="entry name" value="Got1"/>
    <property type="match status" value="1"/>
</dbReference>
<dbReference type="PANTHER" id="PTHR21493:SF9">
    <property type="entry name" value="GOLGI TRANSPORT PROTEIN 1-RELATED"/>
    <property type="match status" value="1"/>
</dbReference>
<keyword evidence="5 7" id="KW-0472">Membrane</keyword>
<dbReference type="PANTHER" id="PTHR21493">
    <property type="entry name" value="CGI-141-RELATED/LIPASE CONTAINING PROTEIN"/>
    <property type="match status" value="1"/>
</dbReference>
<comment type="similarity">
    <text evidence="6">Belongs to the GOT1 family.</text>
</comment>
<feature type="transmembrane region" description="Helical" evidence="7">
    <location>
        <begin position="7"/>
        <end position="27"/>
    </location>
</feature>
<evidence type="ECO:0000256" key="2">
    <source>
        <dbReference type="ARBA" id="ARBA00022692"/>
    </source>
</evidence>
<protein>
    <submittedName>
        <fullName evidence="9">Vesicle transport protein got1b</fullName>
    </submittedName>
</protein>
<evidence type="ECO:0000256" key="4">
    <source>
        <dbReference type="ARBA" id="ARBA00023034"/>
    </source>
</evidence>
<organism evidence="9">
    <name type="scientific">Tetraselmis sp. GSL018</name>
    <dbReference type="NCBI Taxonomy" id="582737"/>
    <lineage>
        <taxon>Eukaryota</taxon>
        <taxon>Viridiplantae</taxon>
        <taxon>Chlorophyta</taxon>
        <taxon>core chlorophytes</taxon>
        <taxon>Chlorodendrophyceae</taxon>
        <taxon>Chlorodendrales</taxon>
        <taxon>Chlorodendraceae</taxon>
        <taxon>Tetraselmis</taxon>
    </lineage>
</organism>
<dbReference type="InterPro" id="IPR045176">
    <property type="entry name" value="Got1"/>
</dbReference>
<dbReference type="GO" id="GO:0000139">
    <property type="term" value="C:Golgi membrane"/>
    <property type="evidence" value="ECO:0007669"/>
    <property type="project" value="UniProtKB-SubCell"/>
</dbReference>
<feature type="transmembrane region" description="Helical" evidence="7">
    <location>
        <begin position="88"/>
        <end position="106"/>
    </location>
</feature>
<name>A0A061S822_9CHLO</name>